<feature type="transmembrane region" description="Helical" evidence="1">
    <location>
        <begin position="209"/>
        <end position="234"/>
    </location>
</feature>
<evidence type="ECO:0000256" key="1">
    <source>
        <dbReference type="SAM" id="Phobius"/>
    </source>
</evidence>
<comment type="caution">
    <text evidence="2">The sequence shown here is derived from an EMBL/GenBank/DDBJ whole genome shotgun (WGS) entry which is preliminary data.</text>
</comment>
<organism evidence="2 3">
    <name type="scientific">Ancylostoma ceylanicum</name>
    <dbReference type="NCBI Taxonomy" id="53326"/>
    <lineage>
        <taxon>Eukaryota</taxon>
        <taxon>Metazoa</taxon>
        <taxon>Ecdysozoa</taxon>
        <taxon>Nematoda</taxon>
        <taxon>Chromadorea</taxon>
        <taxon>Rhabditida</taxon>
        <taxon>Rhabditina</taxon>
        <taxon>Rhabditomorpha</taxon>
        <taxon>Strongyloidea</taxon>
        <taxon>Ancylostomatidae</taxon>
        <taxon>Ancylostomatinae</taxon>
        <taxon>Ancylostoma</taxon>
    </lineage>
</organism>
<dbReference type="EMBL" id="JARK01001343">
    <property type="protein sequence ID" value="EYC28940.1"/>
    <property type="molecule type" value="Genomic_DNA"/>
</dbReference>
<reference evidence="3" key="1">
    <citation type="journal article" date="2015" name="Nat. Genet.">
        <title>The genome and transcriptome of the zoonotic hookworm Ancylostoma ceylanicum identify infection-specific gene families.</title>
        <authorList>
            <person name="Schwarz E.M."/>
            <person name="Hu Y."/>
            <person name="Antoshechkin I."/>
            <person name="Miller M.M."/>
            <person name="Sternberg P.W."/>
            <person name="Aroian R.V."/>
        </authorList>
    </citation>
    <scope>NUCLEOTIDE SEQUENCE</scope>
    <source>
        <strain evidence="3">HY135</strain>
    </source>
</reference>
<evidence type="ECO:0000313" key="3">
    <source>
        <dbReference type="Proteomes" id="UP000024635"/>
    </source>
</evidence>
<evidence type="ECO:0000313" key="2">
    <source>
        <dbReference type="EMBL" id="EYC28940.1"/>
    </source>
</evidence>
<keyword evidence="1" id="KW-1133">Transmembrane helix</keyword>
<dbReference type="AlphaFoldDB" id="A0A016VNE7"/>
<feature type="transmembrane region" description="Helical" evidence="1">
    <location>
        <begin position="115"/>
        <end position="135"/>
    </location>
</feature>
<sequence length="571" mass="65643">MDDVLEQLSENAGPLLQAESAAHATQALCARKLTTDCAQGLYAIQRWICRDTWLNKFAEIGEHPLLGNQKSTVVTYVTRRPFERWWIFQTGLMCIYSVLLAYVNFDDVSDVTRAVVYIFCSVAWIMNVLQTIYVFHKDDAQWRKKHEGGVNKHVHRPLVDRLTSKEFVPNILLCALNTAAFVLSVVILNEGYCIRGIWYHSVQCRCLRLSAFVMILLATLYKLTRMAPLLVVVIREHCIEMMLLRARIRLAVYHYLHHLMTESKISPDLFSDAAYKTARKEMNLFNKVIEGLMRLELKENAAEIDVVHVMKTRQAIRMMSHQLEETLHALRKEGFMPDDSTEKWGEVVAELRESADGILWTPQLAYLITEWVPNQVNRHHERHVGEGEFIGERNILKYRWKGKQLPLMWPRRRYETTTYCEMVEIKEEVIGELLKAEPLIYTLINNEIQANRLIIELRHIRKQQDIVADSFWNTFPRCGKSLAKAEKLKVPEGRIGIVGCWTQITLVAPRAALDKDLYIRGPATLWVEPADPRGADGLTHWPENAIGAPGVLETKLKGVTIIAADPMKFMG</sequence>
<keyword evidence="3" id="KW-1185">Reference proteome</keyword>
<name>A0A016VNE7_9BILA</name>
<dbReference type="Proteomes" id="UP000024635">
    <property type="component" value="Unassembled WGS sequence"/>
</dbReference>
<feature type="transmembrane region" description="Helical" evidence="1">
    <location>
        <begin position="167"/>
        <end position="189"/>
    </location>
</feature>
<gene>
    <name evidence="2" type="primary">Acey_s0007.g3513</name>
    <name evidence="2" type="ORF">Y032_0007g3513</name>
</gene>
<proteinExistence type="predicted"/>
<keyword evidence="1" id="KW-0472">Membrane</keyword>
<protein>
    <submittedName>
        <fullName evidence="2">Uncharacterized protein</fullName>
    </submittedName>
</protein>
<dbReference type="OrthoDB" id="5858724at2759"/>
<keyword evidence="1" id="KW-0812">Transmembrane</keyword>
<dbReference type="STRING" id="53326.A0A016VNE7"/>
<accession>A0A016VNE7</accession>
<feature type="transmembrane region" description="Helical" evidence="1">
    <location>
        <begin position="85"/>
        <end position="103"/>
    </location>
</feature>